<dbReference type="PANTHER" id="PTHR32552:SF68">
    <property type="entry name" value="FERRICHROME OUTER MEMBRANE TRANSPORTER_PHAGE RECEPTOR"/>
    <property type="match status" value="1"/>
</dbReference>
<dbReference type="Pfam" id="PF00593">
    <property type="entry name" value="TonB_dep_Rec_b-barrel"/>
    <property type="match status" value="1"/>
</dbReference>
<keyword evidence="5" id="KW-0410">Iron transport</keyword>
<comment type="subcellular location">
    <subcellularLocation>
        <location evidence="1 14">Cell outer membrane</location>
        <topology evidence="1 14">Multi-pass membrane protein</topology>
    </subcellularLocation>
</comment>
<evidence type="ECO:0000256" key="3">
    <source>
        <dbReference type="ARBA" id="ARBA00022448"/>
    </source>
</evidence>
<evidence type="ECO:0000256" key="8">
    <source>
        <dbReference type="ARBA" id="ARBA00023004"/>
    </source>
</evidence>
<dbReference type="InterPro" id="IPR012910">
    <property type="entry name" value="Plug_dom"/>
</dbReference>
<keyword evidence="7 16" id="KW-0732">Signal</keyword>
<evidence type="ECO:0000256" key="4">
    <source>
        <dbReference type="ARBA" id="ARBA00022452"/>
    </source>
</evidence>
<evidence type="ECO:0000256" key="7">
    <source>
        <dbReference type="ARBA" id="ARBA00022729"/>
    </source>
</evidence>
<evidence type="ECO:0000313" key="19">
    <source>
        <dbReference type="EMBL" id="MCW3485241.1"/>
    </source>
</evidence>
<dbReference type="Proteomes" id="UP001207742">
    <property type="component" value="Unassembled WGS sequence"/>
</dbReference>
<dbReference type="RefSeq" id="WP_264731413.1">
    <property type="nucleotide sequence ID" value="NZ_JAPDNR010000001.1"/>
</dbReference>
<dbReference type="InterPro" id="IPR039426">
    <property type="entry name" value="TonB-dep_rcpt-like"/>
</dbReference>
<gene>
    <name evidence="19" type="ORF">OL497_15130</name>
</gene>
<dbReference type="CDD" id="cd01347">
    <property type="entry name" value="ligand_gated_channel"/>
    <property type="match status" value="1"/>
</dbReference>
<keyword evidence="4 14" id="KW-1134">Transmembrane beta strand</keyword>
<keyword evidence="3 14" id="KW-0813">Transport</keyword>
<evidence type="ECO:0000256" key="12">
    <source>
        <dbReference type="ARBA" id="ARBA00023170"/>
    </source>
</evidence>
<evidence type="ECO:0000256" key="10">
    <source>
        <dbReference type="ARBA" id="ARBA00023077"/>
    </source>
</evidence>
<keyword evidence="12 19" id="KW-0675">Receptor</keyword>
<dbReference type="Pfam" id="PF07715">
    <property type="entry name" value="Plug"/>
    <property type="match status" value="1"/>
</dbReference>
<name>A0ABT3IMV9_9BACT</name>
<reference evidence="19 20" key="1">
    <citation type="submission" date="2022-10" db="EMBL/GenBank/DDBJ databases">
        <title>Chitinophaga nivalis PC15 sp. nov., isolated from Pyeongchang county, South Korea.</title>
        <authorList>
            <person name="Trinh H.N."/>
        </authorList>
    </citation>
    <scope>NUCLEOTIDE SEQUENCE [LARGE SCALE GENOMIC DNA]</scope>
    <source>
        <strain evidence="19 20">PC14</strain>
    </source>
</reference>
<dbReference type="PROSITE" id="PS52016">
    <property type="entry name" value="TONB_DEPENDENT_REC_3"/>
    <property type="match status" value="1"/>
</dbReference>
<dbReference type="InterPro" id="IPR010105">
    <property type="entry name" value="TonB_sidphr_rcpt"/>
</dbReference>
<comment type="similarity">
    <text evidence="2 14 15">Belongs to the TonB-dependent receptor family.</text>
</comment>
<dbReference type="Gene3D" id="2.60.40.1120">
    <property type="entry name" value="Carboxypeptidase-like, regulatory domain"/>
    <property type="match status" value="1"/>
</dbReference>
<dbReference type="SUPFAM" id="SSF49464">
    <property type="entry name" value="Carboxypeptidase regulatory domain-like"/>
    <property type="match status" value="1"/>
</dbReference>
<evidence type="ECO:0000256" key="14">
    <source>
        <dbReference type="PROSITE-ProRule" id="PRU01360"/>
    </source>
</evidence>
<keyword evidence="6 14" id="KW-0812">Transmembrane</keyword>
<accession>A0ABT3IMV9</accession>
<feature type="domain" description="TonB-dependent receptor plug" evidence="18">
    <location>
        <begin position="136"/>
        <end position="229"/>
    </location>
</feature>
<dbReference type="InterPro" id="IPR037066">
    <property type="entry name" value="Plug_dom_sf"/>
</dbReference>
<dbReference type="NCBIfam" id="TIGR01783">
    <property type="entry name" value="TonB-siderophor"/>
    <property type="match status" value="1"/>
</dbReference>
<dbReference type="PANTHER" id="PTHR32552">
    <property type="entry name" value="FERRICHROME IRON RECEPTOR-RELATED"/>
    <property type="match status" value="1"/>
</dbReference>
<dbReference type="InterPro" id="IPR036942">
    <property type="entry name" value="Beta-barrel_TonB_sf"/>
</dbReference>
<dbReference type="PROSITE" id="PS01156">
    <property type="entry name" value="TONB_DEPENDENT_REC_2"/>
    <property type="match status" value="1"/>
</dbReference>
<dbReference type="Gene3D" id="2.170.130.10">
    <property type="entry name" value="TonB-dependent receptor, plug domain"/>
    <property type="match status" value="1"/>
</dbReference>
<evidence type="ECO:0000256" key="9">
    <source>
        <dbReference type="ARBA" id="ARBA00023065"/>
    </source>
</evidence>
<proteinExistence type="inferred from homology"/>
<keyword evidence="20" id="KW-1185">Reference proteome</keyword>
<keyword evidence="8" id="KW-0408">Iron</keyword>
<comment type="caution">
    <text evidence="19">The sequence shown here is derived from an EMBL/GenBank/DDBJ whole genome shotgun (WGS) entry which is preliminary data.</text>
</comment>
<evidence type="ECO:0000259" key="18">
    <source>
        <dbReference type="Pfam" id="PF07715"/>
    </source>
</evidence>
<keyword evidence="13 14" id="KW-0998">Cell outer membrane</keyword>
<evidence type="ECO:0000256" key="6">
    <source>
        <dbReference type="ARBA" id="ARBA00022692"/>
    </source>
</evidence>
<feature type="chain" id="PRO_5046861666" evidence="16">
    <location>
        <begin position="21"/>
        <end position="807"/>
    </location>
</feature>
<dbReference type="InterPro" id="IPR008969">
    <property type="entry name" value="CarboxyPept-like_regulatory"/>
</dbReference>
<dbReference type="InterPro" id="IPR000531">
    <property type="entry name" value="Beta-barrel_TonB"/>
</dbReference>
<evidence type="ECO:0000256" key="5">
    <source>
        <dbReference type="ARBA" id="ARBA00022496"/>
    </source>
</evidence>
<evidence type="ECO:0000313" key="20">
    <source>
        <dbReference type="Proteomes" id="UP001207742"/>
    </source>
</evidence>
<protein>
    <submittedName>
        <fullName evidence="19">TonB-dependent receptor</fullName>
    </submittedName>
</protein>
<evidence type="ECO:0000256" key="16">
    <source>
        <dbReference type="SAM" id="SignalP"/>
    </source>
</evidence>
<evidence type="ECO:0000256" key="1">
    <source>
        <dbReference type="ARBA" id="ARBA00004571"/>
    </source>
</evidence>
<dbReference type="SUPFAM" id="SSF56935">
    <property type="entry name" value="Porins"/>
    <property type="match status" value="1"/>
</dbReference>
<dbReference type="Gene3D" id="2.40.170.20">
    <property type="entry name" value="TonB-dependent receptor, beta-barrel domain"/>
    <property type="match status" value="1"/>
</dbReference>
<keyword evidence="10 15" id="KW-0798">TonB box</keyword>
<dbReference type="InterPro" id="IPR010917">
    <property type="entry name" value="TonB_rcpt_CS"/>
</dbReference>
<organism evidence="19 20">
    <name type="scientific">Chitinophaga nivalis</name>
    <dbReference type="NCBI Taxonomy" id="2991709"/>
    <lineage>
        <taxon>Bacteria</taxon>
        <taxon>Pseudomonadati</taxon>
        <taxon>Bacteroidota</taxon>
        <taxon>Chitinophagia</taxon>
        <taxon>Chitinophagales</taxon>
        <taxon>Chitinophagaceae</taxon>
        <taxon>Chitinophaga</taxon>
    </lineage>
</organism>
<evidence type="ECO:0000256" key="2">
    <source>
        <dbReference type="ARBA" id="ARBA00009810"/>
    </source>
</evidence>
<evidence type="ECO:0000259" key="17">
    <source>
        <dbReference type="Pfam" id="PF00593"/>
    </source>
</evidence>
<feature type="signal peptide" evidence="16">
    <location>
        <begin position="1"/>
        <end position="20"/>
    </location>
</feature>
<evidence type="ECO:0000256" key="15">
    <source>
        <dbReference type="RuleBase" id="RU003357"/>
    </source>
</evidence>
<evidence type="ECO:0000256" key="13">
    <source>
        <dbReference type="ARBA" id="ARBA00023237"/>
    </source>
</evidence>
<evidence type="ECO:0000256" key="11">
    <source>
        <dbReference type="ARBA" id="ARBA00023136"/>
    </source>
</evidence>
<sequence>MMKKLCLLNVLLLSLTTLYAQKTKDSNGTIHGTITTSDGSPVPNVTIRIERARWGDISNEKGAYTISNVKPGNWVLKVSTVVTATQEKNITVTAGSDQEINFVLNDNAARLQEVIVSTGKARQENKNVAKMPLKNLENPQVYNTVSAEIMKQQGITNYDDALRNVPGLTRTWESTGRAGDGASYFALRGFDAQPTLYNGLPGLTSGNLDPADIEAIEVIKGPSGTLFGGSFYSYGGMINTITKKPYFNFGGEVAYNFGSFGLNRVTADINTPLSKKEKIALRVNTAYHSENSFQDAGFKKSFFIAPSLVYEVSERLTFHLLTEFLQEDRAVAPVFFHSGRTAALDFKNIQELNLNNKLSFTSNELTIKTPRFNLQAQALYKISEQWTSQTVISRGAVKSDGIYTYIWDDDPGNNWFSQYFQKENQTTTTTDIQQNFNGDFMIGKLRNRLLIGLDYFNRNVVNNGTNGAVGRNVTPQGDVQEFVHDTIPAVNLTRAAIDRLLAPNGMSNSNINNSSYSAYVSDVLNITPGLMAMLSLRADYFDTPGEKTTGKGSYNQFALSPKFGVVYQPVLNKVSVFANYMNAFINVAPREVANANGTDRRMKSFKPEHANQWEAGVKANLFADKLRATVSVYDIKVADRVVPDATNPNNSLQGGKVGSKGIEIDISAHPAAGFNLIAGYSFNETKIIEGNPLDFYSQPGRAPGGQGPQHLANFWGTYTITKGQLKNFGLGLGGNYAGEYKVIDNAQTGEFFLPAYALLNGSIYYNSDKFRITLNVNNITNEVYYIGYWSVNPQRPRNFAASVAYKF</sequence>
<feature type="domain" description="TonB-dependent receptor-like beta-barrel" evidence="17">
    <location>
        <begin position="354"/>
        <end position="779"/>
    </location>
</feature>
<keyword evidence="11 14" id="KW-0472">Membrane</keyword>
<dbReference type="Pfam" id="PF13715">
    <property type="entry name" value="CarbopepD_reg_2"/>
    <property type="match status" value="1"/>
</dbReference>
<keyword evidence="9" id="KW-0406">Ion transport</keyword>
<dbReference type="EMBL" id="JAPDNS010000001">
    <property type="protein sequence ID" value="MCW3485241.1"/>
    <property type="molecule type" value="Genomic_DNA"/>
</dbReference>